<keyword evidence="1" id="KW-0732">Signal</keyword>
<gene>
    <name evidence="2" type="ORF">Q5741_15055</name>
</gene>
<sequence length="147" mass="15626">MMTKRTYITSALLTAVLAFPLTVYGQSSPAASGATGHAAPTVTMNAQHTATTAPATVKTTKMLISTGFYNGQQDPHTIEIETNGVPDAYQISDELAAKLDQLPEGGVITFEYMVKTLPGEPELQQRILVRAAPGYKTSLTASKTISH</sequence>
<dbReference type="EMBL" id="JAUQTB010000009">
    <property type="protein sequence ID" value="MDO7907728.1"/>
    <property type="molecule type" value="Genomic_DNA"/>
</dbReference>
<proteinExistence type="predicted"/>
<name>A0ABT9CEN0_9BACL</name>
<feature type="signal peptide" evidence="1">
    <location>
        <begin position="1"/>
        <end position="25"/>
    </location>
</feature>
<accession>A0ABT9CEN0</accession>
<organism evidence="2 3">
    <name type="scientific">Paenibacillus lacisoli</name>
    <dbReference type="NCBI Taxonomy" id="3064525"/>
    <lineage>
        <taxon>Bacteria</taxon>
        <taxon>Bacillati</taxon>
        <taxon>Bacillota</taxon>
        <taxon>Bacilli</taxon>
        <taxon>Bacillales</taxon>
        <taxon>Paenibacillaceae</taxon>
        <taxon>Paenibacillus</taxon>
    </lineage>
</organism>
<evidence type="ECO:0000313" key="3">
    <source>
        <dbReference type="Proteomes" id="UP001240171"/>
    </source>
</evidence>
<dbReference type="Proteomes" id="UP001240171">
    <property type="component" value="Unassembled WGS sequence"/>
</dbReference>
<reference evidence="2 3" key="1">
    <citation type="submission" date="2023-07" db="EMBL/GenBank/DDBJ databases">
        <title>Paenibacillus sp. JX-17 nov. isolated from soil.</title>
        <authorList>
            <person name="Wan Y."/>
            <person name="Liu B."/>
        </authorList>
    </citation>
    <scope>NUCLEOTIDE SEQUENCE [LARGE SCALE GENOMIC DNA]</scope>
    <source>
        <strain evidence="2 3">JX-17</strain>
    </source>
</reference>
<comment type="caution">
    <text evidence="2">The sequence shown here is derived from an EMBL/GenBank/DDBJ whole genome shotgun (WGS) entry which is preliminary data.</text>
</comment>
<protein>
    <submittedName>
        <fullName evidence="2">Uncharacterized protein</fullName>
    </submittedName>
</protein>
<evidence type="ECO:0000313" key="2">
    <source>
        <dbReference type="EMBL" id="MDO7907728.1"/>
    </source>
</evidence>
<keyword evidence="3" id="KW-1185">Reference proteome</keyword>
<feature type="chain" id="PRO_5046666556" evidence="1">
    <location>
        <begin position="26"/>
        <end position="147"/>
    </location>
</feature>
<evidence type="ECO:0000256" key="1">
    <source>
        <dbReference type="SAM" id="SignalP"/>
    </source>
</evidence>